<dbReference type="GO" id="GO:0001680">
    <property type="term" value="P:tRNA 3'-terminal CCA addition"/>
    <property type="evidence" value="ECO:0007669"/>
    <property type="project" value="UniProtKB-ARBA"/>
</dbReference>
<sequence>MEARTTHEWCKRDYCPVEGEMCPTQPMGHEAARPPIEAAIVGRCRTRRRIAYSPPAHLCLSALLPCGASRRRRRRSSRRGAVPVPIAMALRSPELRWLGALTRPGRLAPSPLAALASPRRRRAPSPSPSPSPSDSSTPSTAPSSAGGPGAEGWEGPEWKKVSAKRFGIKESMIPAEAWNVLHRLRSRGYDVYLVGGCVRDLIMNKTPKDFDIITTADLRQVKDTFSGSAVIVGRRFPIVHVHENDSIVEVSSFHTCAKGSSGNQIYSSKNQNCSKNDFVRWKNCQRRDFTINGLMFNPYSEKIYDYLGGIEDIKKAKVRTVIPAGTSFQEDCARILRAIRIAARLGFSFPKETAYYVRTLACSVARLDKARILMEMNYMLAYGSAEASLRLLWRFGLLEHLLPFQAAYFSSTRFKRKDKGTNMLLVLFSRLDNFLAPNRPCHNSLWISLLAFHEALARQPQDPLVVATFALAFYLGGDMPLAVDIGKSINRQHDTFQELLEPKVWADKHLVDEVQSFAALMKRALTDMTDEYFVANAMAKIPQAPSSDLVFIPLQAYLKVLKFIECVQYGKKERGYEPKRDGKINYHNLSYGTHAEIRNLFTLVVFDTLYPTNMEDQQDGST</sequence>
<dbReference type="InterPro" id="IPR043519">
    <property type="entry name" value="NT_sf"/>
</dbReference>
<dbReference type="Pfam" id="PF12627">
    <property type="entry name" value="PolyA_pol_RNAbd"/>
    <property type="match status" value="1"/>
</dbReference>
<dbReference type="AlphaFoldDB" id="A0AAQ3U4U2"/>
<reference evidence="8 9" key="1">
    <citation type="submission" date="2024-02" db="EMBL/GenBank/DDBJ databases">
        <title>High-quality chromosome-scale genome assembly of Pensacola bahiagrass (Paspalum notatum Flugge var. saurae).</title>
        <authorList>
            <person name="Vega J.M."/>
            <person name="Podio M."/>
            <person name="Orjuela J."/>
            <person name="Siena L.A."/>
            <person name="Pessino S.C."/>
            <person name="Combes M.C."/>
            <person name="Mariac C."/>
            <person name="Albertini E."/>
            <person name="Pupilli F."/>
            <person name="Ortiz J.P.A."/>
            <person name="Leblanc O."/>
        </authorList>
    </citation>
    <scope>NUCLEOTIDE SEQUENCE [LARGE SCALE GENOMIC DNA]</scope>
    <source>
        <strain evidence="8">R1</strain>
        <tissue evidence="8">Leaf</tissue>
    </source>
</reference>
<dbReference type="Pfam" id="PF01743">
    <property type="entry name" value="PolyA_pol"/>
    <property type="match status" value="1"/>
</dbReference>
<feature type="region of interest" description="Disordered" evidence="5">
    <location>
        <begin position="109"/>
        <end position="156"/>
    </location>
</feature>
<dbReference type="SUPFAM" id="SSF81891">
    <property type="entry name" value="Poly A polymerase C-terminal region-like"/>
    <property type="match status" value="1"/>
</dbReference>
<evidence type="ECO:0008006" key="10">
    <source>
        <dbReference type="Google" id="ProtNLM"/>
    </source>
</evidence>
<evidence type="ECO:0000313" key="9">
    <source>
        <dbReference type="Proteomes" id="UP001341281"/>
    </source>
</evidence>
<feature type="domain" description="Poly A polymerase head" evidence="6">
    <location>
        <begin position="191"/>
        <end position="319"/>
    </location>
</feature>
<dbReference type="EMBL" id="CP144751">
    <property type="protein sequence ID" value="WVZ85398.1"/>
    <property type="molecule type" value="Genomic_DNA"/>
</dbReference>
<dbReference type="Gene3D" id="1.10.3090.10">
    <property type="entry name" value="cca-adding enzyme, domain 2"/>
    <property type="match status" value="1"/>
</dbReference>
<dbReference type="CDD" id="cd05398">
    <property type="entry name" value="NT_ClassII-CCAase"/>
    <property type="match status" value="1"/>
</dbReference>
<keyword evidence="9" id="KW-1185">Reference proteome</keyword>
<protein>
    <recommendedName>
        <fullName evidence="10">Poly(A) polymerase I</fullName>
    </recommendedName>
</protein>
<dbReference type="GO" id="GO:0016779">
    <property type="term" value="F:nucleotidyltransferase activity"/>
    <property type="evidence" value="ECO:0007669"/>
    <property type="project" value="InterPro"/>
</dbReference>
<dbReference type="InterPro" id="IPR052191">
    <property type="entry name" value="tRNA_ntf/polyA_polymerase_I"/>
</dbReference>
<feature type="domain" description="tRNA nucleotidyltransferase/poly(A) polymerase RNA and SrmB- binding" evidence="7">
    <location>
        <begin position="346"/>
        <end position="407"/>
    </location>
</feature>
<feature type="compositionally biased region" description="Low complexity" evidence="5">
    <location>
        <begin position="132"/>
        <end position="145"/>
    </location>
</feature>
<gene>
    <name evidence="8" type="ORF">U9M48_032334</name>
</gene>
<dbReference type="InterPro" id="IPR032828">
    <property type="entry name" value="PolyA_RNA-bd"/>
</dbReference>
<evidence type="ECO:0000259" key="6">
    <source>
        <dbReference type="Pfam" id="PF01743"/>
    </source>
</evidence>
<dbReference type="PANTHER" id="PTHR43051">
    <property type="entry name" value="POLYNUCLEOTIDE ADENYLYLTRANSFERASE FAMILY PROTEIN"/>
    <property type="match status" value="1"/>
</dbReference>
<evidence type="ECO:0000256" key="3">
    <source>
        <dbReference type="ARBA" id="ARBA00022741"/>
    </source>
</evidence>
<dbReference type="Proteomes" id="UP001341281">
    <property type="component" value="Chromosome 07"/>
</dbReference>
<dbReference type="GO" id="GO:0000166">
    <property type="term" value="F:nucleotide binding"/>
    <property type="evidence" value="ECO:0007669"/>
    <property type="project" value="UniProtKB-KW"/>
</dbReference>
<keyword evidence="2 4" id="KW-0808">Transferase</keyword>
<accession>A0AAQ3U4U2</accession>
<evidence type="ECO:0000259" key="7">
    <source>
        <dbReference type="Pfam" id="PF12627"/>
    </source>
</evidence>
<evidence type="ECO:0000256" key="1">
    <source>
        <dbReference type="ARBA" id="ARBA00007265"/>
    </source>
</evidence>
<name>A0AAQ3U4U2_PASNO</name>
<organism evidence="8 9">
    <name type="scientific">Paspalum notatum var. saurae</name>
    <dbReference type="NCBI Taxonomy" id="547442"/>
    <lineage>
        <taxon>Eukaryota</taxon>
        <taxon>Viridiplantae</taxon>
        <taxon>Streptophyta</taxon>
        <taxon>Embryophyta</taxon>
        <taxon>Tracheophyta</taxon>
        <taxon>Spermatophyta</taxon>
        <taxon>Magnoliopsida</taxon>
        <taxon>Liliopsida</taxon>
        <taxon>Poales</taxon>
        <taxon>Poaceae</taxon>
        <taxon>PACMAD clade</taxon>
        <taxon>Panicoideae</taxon>
        <taxon>Andropogonodae</taxon>
        <taxon>Paspaleae</taxon>
        <taxon>Paspalinae</taxon>
        <taxon>Paspalum</taxon>
    </lineage>
</organism>
<dbReference type="PANTHER" id="PTHR43051:SF2">
    <property type="entry name" value="POLYNUCLEOTIDE ADENYLYLTRANSFERASE FAMILY PROTEIN-RELATED"/>
    <property type="match status" value="1"/>
</dbReference>
<evidence type="ECO:0000256" key="4">
    <source>
        <dbReference type="RuleBase" id="RU003953"/>
    </source>
</evidence>
<dbReference type="InterPro" id="IPR002646">
    <property type="entry name" value="PolA_pol_head_dom"/>
</dbReference>
<evidence type="ECO:0000256" key="5">
    <source>
        <dbReference type="SAM" id="MobiDB-lite"/>
    </source>
</evidence>
<dbReference type="GO" id="GO:0003723">
    <property type="term" value="F:RNA binding"/>
    <property type="evidence" value="ECO:0007669"/>
    <property type="project" value="UniProtKB-KW"/>
</dbReference>
<evidence type="ECO:0000313" key="8">
    <source>
        <dbReference type="EMBL" id="WVZ85398.1"/>
    </source>
</evidence>
<comment type="similarity">
    <text evidence="1 4">Belongs to the tRNA nucleotidyltransferase/poly(A) polymerase family.</text>
</comment>
<keyword evidence="3" id="KW-0547">Nucleotide-binding</keyword>
<evidence type="ECO:0000256" key="2">
    <source>
        <dbReference type="ARBA" id="ARBA00022679"/>
    </source>
</evidence>
<dbReference type="SUPFAM" id="SSF81301">
    <property type="entry name" value="Nucleotidyltransferase"/>
    <property type="match status" value="1"/>
</dbReference>
<proteinExistence type="inferred from homology"/>
<dbReference type="Gene3D" id="3.30.460.10">
    <property type="entry name" value="Beta Polymerase, domain 2"/>
    <property type="match status" value="1"/>
</dbReference>
<keyword evidence="4" id="KW-0694">RNA-binding</keyword>